<comment type="subcellular location">
    <subcellularLocation>
        <location evidence="1">Golgi apparatus membrane</location>
        <topology evidence="1">Single-pass type II membrane protein</topology>
    </subcellularLocation>
    <subcellularLocation>
        <location evidence="7">Golgi apparatus</location>
        <location evidence="7">Golgi stack membrane</location>
        <topology evidence="7">Single-pass type II membrane protein</topology>
    </subcellularLocation>
</comment>
<keyword evidence="7" id="KW-0812">Transmembrane</keyword>
<protein>
    <recommendedName>
        <fullName evidence="7">Fucosyltransferase</fullName>
        <ecNumber evidence="7">2.4.1.-</ecNumber>
    </recommendedName>
</protein>
<evidence type="ECO:0000313" key="9">
    <source>
        <dbReference type="EMBL" id="KAH7972514.1"/>
    </source>
</evidence>
<gene>
    <name evidence="9" type="ORF">HPB52_012740</name>
</gene>
<dbReference type="InterPro" id="IPR001503">
    <property type="entry name" value="Glyco_trans_10"/>
</dbReference>
<comment type="pathway">
    <text evidence="2">Protein modification; protein glycosylation.</text>
</comment>
<evidence type="ECO:0000259" key="8">
    <source>
        <dbReference type="Pfam" id="PF00852"/>
    </source>
</evidence>
<proteinExistence type="inferred from homology"/>
<dbReference type="AlphaFoldDB" id="A0A9D4QAY7"/>
<evidence type="ECO:0000256" key="7">
    <source>
        <dbReference type="RuleBase" id="RU003832"/>
    </source>
</evidence>
<reference evidence="9" key="1">
    <citation type="journal article" date="2020" name="Cell">
        <title>Large-Scale Comparative Analyses of Tick Genomes Elucidate Their Genetic Diversity and Vector Capacities.</title>
        <authorList>
            <consortium name="Tick Genome and Microbiome Consortium (TIGMIC)"/>
            <person name="Jia N."/>
            <person name="Wang J."/>
            <person name="Shi W."/>
            <person name="Du L."/>
            <person name="Sun Y."/>
            <person name="Zhan W."/>
            <person name="Jiang J.F."/>
            <person name="Wang Q."/>
            <person name="Zhang B."/>
            <person name="Ji P."/>
            <person name="Bell-Sakyi L."/>
            <person name="Cui X.M."/>
            <person name="Yuan T.T."/>
            <person name="Jiang B.G."/>
            <person name="Yang W.F."/>
            <person name="Lam T.T."/>
            <person name="Chang Q.C."/>
            <person name="Ding S.J."/>
            <person name="Wang X.J."/>
            <person name="Zhu J.G."/>
            <person name="Ruan X.D."/>
            <person name="Zhao L."/>
            <person name="Wei J.T."/>
            <person name="Ye R.Z."/>
            <person name="Que T.C."/>
            <person name="Du C.H."/>
            <person name="Zhou Y.H."/>
            <person name="Cheng J.X."/>
            <person name="Dai P.F."/>
            <person name="Guo W.B."/>
            <person name="Han X.H."/>
            <person name="Huang E.J."/>
            <person name="Li L.F."/>
            <person name="Wei W."/>
            <person name="Gao Y.C."/>
            <person name="Liu J.Z."/>
            <person name="Shao H.Z."/>
            <person name="Wang X."/>
            <person name="Wang C.C."/>
            <person name="Yang T.C."/>
            <person name="Huo Q.B."/>
            <person name="Li W."/>
            <person name="Chen H.Y."/>
            <person name="Chen S.E."/>
            <person name="Zhou L.G."/>
            <person name="Ni X.B."/>
            <person name="Tian J.H."/>
            <person name="Sheng Y."/>
            <person name="Liu T."/>
            <person name="Pan Y.S."/>
            <person name="Xia L.Y."/>
            <person name="Li J."/>
            <person name="Zhao F."/>
            <person name="Cao W.C."/>
        </authorList>
    </citation>
    <scope>NUCLEOTIDE SEQUENCE</scope>
    <source>
        <strain evidence="9">Rsan-2018</strain>
    </source>
</reference>
<organism evidence="9 10">
    <name type="scientific">Rhipicephalus sanguineus</name>
    <name type="common">Brown dog tick</name>
    <name type="synonym">Ixodes sanguineus</name>
    <dbReference type="NCBI Taxonomy" id="34632"/>
    <lineage>
        <taxon>Eukaryota</taxon>
        <taxon>Metazoa</taxon>
        <taxon>Ecdysozoa</taxon>
        <taxon>Arthropoda</taxon>
        <taxon>Chelicerata</taxon>
        <taxon>Arachnida</taxon>
        <taxon>Acari</taxon>
        <taxon>Parasitiformes</taxon>
        <taxon>Ixodida</taxon>
        <taxon>Ixodoidea</taxon>
        <taxon>Ixodidae</taxon>
        <taxon>Rhipicephalinae</taxon>
        <taxon>Rhipicephalus</taxon>
        <taxon>Rhipicephalus</taxon>
    </lineage>
</organism>
<dbReference type="EC" id="2.4.1.-" evidence="7"/>
<keyword evidence="10" id="KW-1185">Reference proteome</keyword>
<dbReference type="Pfam" id="PF00852">
    <property type="entry name" value="Glyco_transf_10"/>
    <property type="match status" value="1"/>
</dbReference>
<name>A0A9D4QAY7_RHISA</name>
<sequence length="321" mass="36802">MPSRRTGFQNWVLWTRKHVCPVGGPVTPQNDSRLTFATCGRTHPHVRTDFDWSMGRREDSDIKTSYKSWRCGEVDGTSGSTKMADVARRNYDALGYYGDRRDAAWIVDKCDFQLCLLSSISAVQLDVATRATTGRQQQNVSVDLIPDCGRSMCGSRRECLRKIAAHYRFVIISTDTDCFHSPYELIYDAFEFDVVPVLLASPREAVRVPSFSVVYSAQFHGLGDLASHLRMLATNREAYEQYFLWKERCSHVSQNLDDDDVCPLCIALNDQVYNGSTRSSAGFFWSWMTRKRVRPCDACARRMPGFHWAFSPIFKSYRDWQ</sequence>
<dbReference type="GO" id="GO:0032580">
    <property type="term" value="C:Golgi cisterna membrane"/>
    <property type="evidence" value="ECO:0007669"/>
    <property type="project" value="UniProtKB-SubCell"/>
</dbReference>
<dbReference type="VEuPathDB" id="VectorBase:RSAN_027627"/>
<dbReference type="InterPro" id="IPR038577">
    <property type="entry name" value="GT10-like_C_sf"/>
</dbReference>
<dbReference type="Proteomes" id="UP000821837">
    <property type="component" value="Chromosome 11"/>
</dbReference>
<feature type="domain" description="Fucosyltransferase C-terminal" evidence="8">
    <location>
        <begin position="132"/>
        <end position="273"/>
    </location>
</feature>
<evidence type="ECO:0000256" key="6">
    <source>
        <dbReference type="ARBA" id="ARBA00023034"/>
    </source>
</evidence>
<dbReference type="GO" id="GO:0000139">
    <property type="term" value="C:Golgi membrane"/>
    <property type="evidence" value="ECO:0007669"/>
    <property type="project" value="UniProtKB-SubCell"/>
</dbReference>
<accession>A0A9D4QAY7</accession>
<dbReference type="InterPro" id="IPR055270">
    <property type="entry name" value="Glyco_tran_10_C"/>
</dbReference>
<dbReference type="SUPFAM" id="SSF53756">
    <property type="entry name" value="UDP-Glycosyltransferase/glycogen phosphorylase"/>
    <property type="match status" value="1"/>
</dbReference>
<keyword evidence="5 7" id="KW-0808">Transferase</keyword>
<keyword evidence="4 7" id="KW-0328">Glycosyltransferase</keyword>
<evidence type="ECO:0000256" key="4">
    <source>
        <dbReference type="ARBA" id="ARBA00022676"/>
    </source>
</evidence>
<comment type="caution">
    <text evidence="9">The sequence shown here is derived from an EMBL/GenBank/DDBJ whole genome shotgun (WGS) entry which is preliminary data.</text>
</comment>
<evidence type="ECO:0000256" key="3">
    <source>
        <dbReference type="ARBA" id="ARBA00008919"/>
    </source>
</evidence>
<dbReference type="EMBL" id="JABSTV010001247">
    <property type="protein sequence ID" value="KAH7972514.1"/>
    <property type="molecule type" value="Genomic_DNA"/>
</dbReference>
<dbReference type="PANTHER" id="PTHR48438">
    <property type="entry name" value="ALPHA-(1,3)-FUCOSYLTRANSFERASE C-RELATED"/>
    <property type="match status" value="1"/>
</dbReference>
<evidence type="ECO:0000256" key="2">
    <source>
        <dbReference type="ARBA" id="ARBA00004922"/>
    </source>
</evidence>
<reference evidence="9" key="2">
    <citation type="submission" date="2021-09" db="EMBL/GenBank/DDBJ databases">
        <authorList>
            <person name="Jia N."/>
            <person name="Wang J."/>
            <person name="Shi W."/>
            <person name="Du L."/>
            <person name="Sun Y."/>
            <person name="Zhan W."/>
            <person name="Jiang J."/>
            <person name="Wang Q."/>
            <person name="Zhang B."/>
            <person name="Ji P."/>
            <person name="Sakyi L.B."/>
            <person name="Cui X."/>
            <person name="Yuan T."/>
            <person name="Jiang B."/>
            <person name="Yang W."/>
            <person name="Lam T.T.-Y."/>
            <person name="Chang Q."/>
            <person name="Ding S."/>
            <person name="Wang X."/>
            <person name="Zhu J."/>
            <person name="Ruan X."/>
            <person name="Zhao L."/>
            <person name="Wei J."/>
            <person name="Que T."/>
            <person name="Du C."/>
            <person name="Cheng J."/>
            <person name="Dai P."/>
            <person name="Han X."/>
            <person name="Huang E."/>
            <person name="Gao Y."/>
            <person name="Liu J."/>
            <person name="Shao H."/>
            <person name="Ye R."/>
            <person name="Li L."/>
            <person name="Wei W."/>
            <person name="Wang X."/>
            <person name="Wang C."/>
            <person name="Huo Q."/>
            <person name="Li W."/>
            <person name="Guo W."/>
            <person name="Chen H."/>
            <person name="Chen S."/>
            <person name="Zhou L."/>
            <person name="Zhou L."/>
            <person name="Ni X."/>
            <person name="Tian J."/>
            <person name="Zhou Y."/>
            <person name="Sheng Y."/>
            <person name="Liu T."/>
            <person name="Pan Y."/>
            <person name="Xia L."/>
            <person name="Li J."/>
            <person name="Zhao F."/>
            <person name="Cao W."/>
        </authorList>
    </citation>
    <scope>NUCLEOTIDE SEQUENCE</scope>
    <source>
        <strain evidence="9">Rsan-2018</strain>
        <tissue evidence="9">Larvae</tissue>
    </source>
</reference>
<dbReference type="PANTHER" id="PTHR48438:SF1">
    <property type="entry name" value="ALPHA-(1,3)-FUCOSYLTRANSFERASE C-RELATED"/>
    <property type="match status" value="1"/>
</dbReference>
<comment type="similarity">
    <text evidence="3 7">Belongs to the glycosyltransferase 10 family.</text>
</comment>
<keyword evidence="7" id="KW-0472">Membrane</keyword>
<dbReference type="Gene3D" id="3.40.50.11660">
    <property type="entry name" value="Glycosyl transferase family 10, C-terminal domain"/>
    <property type="match status" value="1"/>
</dbReference>
<dbReference type="GO" id="GO:0008417">
    <property type="term" value="F:fucosyltransferase activity"/>
    <property type="evidence" value="ECO:0007669"/>
    <property type="project" value="InterPro"/>
</dbReference>
<evidence type="ECO:0000256" key="1">
    <source>
        <dbReference type="ARBA" id="ARBA00004323"/>
    </source>
</evidence>
<evidence type="ECO:0000256" key="5">
    <source>
        <dbReference type="ARBA" id="ARBA00022679"/>
    </source>
</evidence>
<keyword evidence="6 7" id="KW-0333">Golgi apparatus</keyword>
<evidence type="ECO:0000313" key="10">
    <source>
        <dbReference type="Proteomes" id="UP000821837"/>
    </source>
</evidence>